<name>A0ABW4Z2Z3_9HYPH</name>
<proteinExistence type="predicted"/>
<dbReference type="PIRSF" id="PIRSF039032">
    <property type="entry name" value="HigB-2"/>
    <property type="match status" value="1"/>
</dbReference>
<dbReference type="InterPro" id="IPR009387">
    <property type="entry name" value="HigB-2"/>
</dbReference>
<accession>A0ABW4Z2Z3</accession>
<organism evidence="1 2">
    <name type="scientific">Ancylobacter oerskovii</name>
    <dbReference type="NCBI Taxonomy" id="459519"/>
    <lineage>
        <taxon>Bacteria</taxon>
        <taxon>Pseudomonadati</taxon>
        <taxon>Pseudomonadota</taxon>
        <taxon>Alphaproteobacteria</taxon>
        <taxon>Hyphomicrobiales</taxon>
        <taxon>Xanthobacteraceae</taxon>
        <taxon>Ancylobacter</taxon>
    </lineage>
</organism>
<gene>
    <name evidence="1" type="ORF">ACFSNC_21080</name>
</gene>
<evidence type="ECO:0000313" key="2">
    <source>
        <dbReference type="Proteomes" id="UP001597299"/>
    </source>
</evidence>
<reference evidence="2" key="1">
    <citation type="journal article" date="2019" name="Int. J. Syst. Evol. Microbiol.">
        <title>The Global Catalogue of Microorganisms (GCM) 10K type strain sequencing project: providing services to taxonomists for standard genome sequencing and annotation.</title>
        <authorList>
            <consortium name="The Broad Institute Genomics Platform"/>
            <consortium name="The Broad Institute Genome Sequencing Center for Infectious Disease"/>
            <person name="Wu L."/>
            <person name="Ma J."/>
        </authorList>
    </citation>
    <scope>NUCLEOTIDE SEQUENCE [LARGE SCALE GENOMIC DNA]</scope>
    <source>
        <strain evidence="2">CCM 7435</strain>
    </source>
</reference>
<sequence length="106" mass="11484">MKIVRTSAFDRSVAKAGASRAEVDALELALAANPDAGDVIPGMHGARKVRFAMRGKGKRGGGRCIYVVMRSDDMVFLLLAYAKADQEDMTQAQRQRVAALMEAINE</sequence>
<dbReference type="Proteomes" id="UP001597299">
    <property type="component" value="Unassembled WGS sequence"/>
</dbReference>
<dbReference type="Pfam" id="PF06296">
    <property type="entry name" value="RelE"/>
    <property type="match status" value="1"/>
</dbReference>
<evidence type="ECO:0000313" key="1">
    <source>
        <dbReference type="EMBL" id="MFD2142909.1"/>
    </source>
</evidence>
<dbReference type="EMBL" id="JBHUHD010000001">
    <property type="protein sequence ID" value="MFD2142909.1"/>
    <property type="molecule type" value="Genomic_DNA"/>
</dbReference>
<dbReference type="RefSeq" id="WP_213356129.1">
    <property type="nucleotide sequence ID" value="NZ_JAHBGB010000044.1"/>
</dbReference>
<keyword evidence="2" id="KW-1185">Reference proteome</keyword>
<comment type="caution">
    <text evidence="1">The sequence shown here is derived from an EMBL/GenBank/DDBJ whole genome shotgun (WGS) entry which is preliminary data.</text>
</comment>
<protein>
    <submittedName>
        <fullName evidence="1">Type II toxin-antitoxin system RelE/ParE family toxin</fullName>
    </submittedName>
</protein>